<dbReference type="Proteomes" id="UP000600449">
    <property type="component" value="Unassembled WGS sequence"/>
</dbReference>
<dbReference type="EMBL" id="BMMF01000003">
    <property type="protein sequence ID" value="GGK27813.1"/>
    <property type="molecule type" value="Genomic_DNA"/>
</dbReference>
<gene>
    <name evidence="2" type="ORF">GCM10011322_12940</name>
</gene>
<reference evidence="2 3" key="1">
    <citation type="journal article" date="2014" name="Int. J. Syst. Evol. Microbiol.">
        <title>Complete genome sequence of Corynebacterium casei LMG S-19264T (=DSM 44701T), isolated from a smear-ripened cheese.</title>
        <authorList>
            <consortium name="US DOE Joint Genome Institute (JGI-PGF)"/>
            <person name="Walter F."/>
            <person name="Albersmeier A."/>
            <person name="Kalinowski J."/>
            <person name="Ruckert C."/>
        </authorList>
    </citation>
    <scope>NUCLEOTIDE SEQUENCE [LARGE SCALE GENOMIC DNA]</scope>
    <source>
        <strain evidence="2 3">CGMCC 1.9161</strain>
    </source>
</reference>
<comment type="caution">
    <text evidence="2">The sequence shown here is derived from an EMBL/GenBank/DDBJ whole genome shotgun (WGS) entry which is preliminary data.</text>
</comment>
<dbReference type="RefSeq" id="WP_188910833.1">
    <property type="nucleotide sequence ID" value="NZ_BMMF01000003.1"/>
</dbReference>
<dbReference type="CDD" id="cd13520">
    <property type="entry name" value="PBP2_TAXI_TRAP"/>
    <property type="match status" value="1"/>
</dbReference>
<dbReference type="NCBIfam" id="TIGR02122">
    <property type="entry name" value="TRAP_TAXI"/>
    <property type="match status" value="1"/>
</dbReference>
<dbReference type="Pfam" id="PF16868">
    <property type="entry name" value="NMT1_3"/>
    <property type="match status" value="1"/>
</dbReference>
<evidence type="ECO:0000256" key="1">
    <source>
        <dbReference type="SAM" id="SignalP"/>
    </source>
</evidence>
<proteinExistence type="predicted"/>
<dbReference type="Gene3D" id="3.40.190.10">
    <property type="entry name" value="Periplasmic binding protein-like II"/>
    <property type="match status" value="2"/>
</dbReference>
<feature type="signal peptide" evidence="1">
    <location>
        <begin position="1"/>
        <end position="24"/>
    </location>
</feature>
<dbReference type="PANTHER" id="PTHR42941">
    <property type="entry name" value="SLL1037 PROTEIN"/>
    <property type="match status" value="1"/>
</dbReference>
<name>A0A917V371_9HYPH</name>
<dbReference type="PANTHER" id="PTHR42941:SF1">
    <property type="entry name" value="SLL1037 PROTEIN"/>
    <property type="match status" value="1"/>
</dbReference>
<protein>
    <submittedName>
        <fullName evidence="2">C4-dicarboxylate ABC transporter substrate-binding protein</fullName>
    </submittedName>
</protein>
<evidence type="ECO:0000313" key="2">
    <source>
        <dbReference type="EMBL" id="GGK27813.1"/>
    </source>
</evidence>
<sequence length="314" mass="32624">MKASITTLIATAAAATLVAGAANAQDLRLMTGPQGGSWYPLGGAIQNIVQNGMDGVSVQVLPGGGIANVKGIATGRADVAFANSVSTVDAIEGRGAFEERAENVCNVATLYPQYFQIVTLADSGIESVGDLAGKALATQPRGNTAEDITRGLLEAAGLTYDDMSQMHFVSYSDGVSLMKDGNAAAMTLGTTVPASAIMDLASGSDIKMLSLDEALMNEMQSRNPGYQKLTIPAGSYPGQDEDVQVIGYATHVVARCDLDEEIVHGMLAGMVENLGDLQAIAGAMKGLTPEQMAQDVGVPMHEGAKRFYEEQGVM</sequence>
<accession>A0A917V371</accession>
<feature type="chain" id="PRO_5037610883" evidence="1">
    <location>
        <begin position="25"/>
        <end position="314"/>
    </location>
</feature>
<organism evidence="2 3">
    <name type="scientific">Salinarimonas ramus</name>
    <dbReference type="NCBI Taxonomy" id="690164"/>
    <lineage>
        <taxon>Bacteria</taxon>
        <taxon>Pseudomonadati</taxon>
        <taxon>Pseudomonadota</taxon>
        <taxon>Alphaproteobacteria</taxon>
        <taxon>Hyphomicrobiales</taxon>
        <taxon>Salinarimonadaceae</taxon>
        <taxon>Salinarimonas</taxon>
    </lineage>
</organism>
<keyword evidence="1" id="KW-0732">Signal</keyword>
<dbReference type="AlphaFoldDB" id="A0A917V371"/>
<dbReference type="SUPFAM" id="SSF53850">
    <property type="entry name" value="Periplasmic binding protein-like II"/>
    <property type="match status" value="1"/>
</dbReference>
<evidence type="ECO:0000313" key="3">
    <source>
        <dbReference type="Proteomes" id="UP000600449"/>
    </source>
</evidence>
<dbReference type="InterPro" id="IPR011852">
    <property type="entry name" value="TRAP_TAXI"/>
</dbReference>
<keyword evidence="3" id="KW-1185">Reference proteome</keyword>